<evidence type="ECO:0000256" key="1">
    <source>
        <dbReference type="ARBA" id="ARBA00006995"/>
    </source>
</evidence>
<proteinExistence type="inferred from homology"/>
<dbReference type="Proteomes" id="UP001324427">
    <property type="component" value="Unassembled WGS sequence"/>
</dbReference>
<dbReference type="PANTHER" id="PTHR21405">
    <property type="entry name" value="CDNA SEQUENCE BC021608"/>
    <property type="match status" value="1"/>
</dbReference>
<sequence length="232" mass="25053">MASATQLSGNDSAVLGALFDPEASLSSAYRTGKSDDSAYDDHTLQHIRESEREALLLINTANPSSAHLQSSIAELDTLIKRYPEYASAYNNRAQARRMTYNGDELLEHHDAINSILADLALAIRLASPSNDTDAVSSGTAEVLAAAYTHRAFMLYKASKLDKPSTTLAGVKGMAGLDGEQLEEIASRDFAAGGRYGNKVAKQLAVKTNPYAKLCGNIVKEAMRREFEIYSGM</sequence>
<comment type="similarity">
    <text evidence="1">Belongs to the TTC36 family.</text>
</comment>
<dbReference type="InterPro" id="IPR038906">
    <property type="entry name" value="TTC36"/>
</dbReference>
<gene>
    <name evidence="2" type="ORF">LTR36_003000</name>
</gene>
<keyword evidence="3" id="KW-1185">Reference proteome</keyword>
<dbReference type="EMBL" id="JAVFHQ010000002">
    <property type="protein sequence ID" value="KAK4550033.1"/>
    <property type="molecule type" value="Genomic_DNA"/>
</dbReference>
<name>A0AAV9JWN8_9PEZI</name>
<dbReference type="AlphaFoldDB" id="A0AAV9JWN8"/>
<accession>A0AAV9JWN8</accession>
<dbReference type="PANTHER" id="PTHR21405:SF0">
    <property type="entry name" value="TETRATRICOPEPTIDE REPEAT PROTEIN 36"/>
    <property type="match status" value="1"/>
</dbReference>
<evidence type="ECO:0000313" key="3">
    <source>
        <dbReference type="Proteomes" id="UP001324427"/>
    </source>
</evidence>
<reference evidence="2 3" key="1">
    <citation type="submission" date="2021-11" db="EMBL/GenBank/DDBJ databases">
        <title>Black yeast isolated from Biological Soil Crust.</title>
        <authorList>
            <person name="Kurbessoian T."/>
        </authorList>
    </citation>
    <scope>NUCLEOTIDE SEQUENCE [LARGE SCALE GENOMIC DNA]</scope>
    <source>
        <strain evidence="2 3">CCFEE 5522</strain>
    </source>
</reference>
<evidence type="ECO:0000313" key="2">
    <source>
        <dbReference type="EMBL" id="KAK4550033.1"/>
    </source>
</evidence>
<dbReference type="GO" id="GO:0006570">
    <property type="term" value="P:tyrosine metabolic process"/>
    <property type="evidence" value="ECO:0007669"/>
    <property type="project" value="TreeGrafter"/>
</dbReference>
<protein>
    <submittedName>
        <fullName evidence="2">Uncharacterized protein</fullName>
    </submittedName>
</protein>
<comment type="caution">
    <text evidence="2">The sequence shown here is derived from an EMBL/GenBank/DDBJ whole genome shotgun (WGS) entry which is preliminary data.</text>
</comment>
<organism evidence="2 3">
    <name type="scientific">Oleoguttula mirabilis</name>
    <dbReference type="NCBI Taxonomy" id="1507867"/>
    <lineage>
        <taxon>Eukaryota</taxon>
        <taxon>Fungi</taxon>
        <taxon>Dikarya</taxon>
        <taxon>Ascomycota</taxon>
        <taxon>Pezizomycotina</taxon>
        <taxon>Dothideomycetes</taxon>
        <taxon>Dothideomycetidae</taxon>
        <taxon>Mycosphaerellales</taxon>
        <taxon>Teratosphaeriaceae</taxon>
        <taxon>Oleoguttula</taxon>
    </lineage>
</organism>